<dbReference type="Gene3D" id="3.40.430.10">
    <property type="entry name" value="Dihydrofolate Reductase, subunit A"/>
    <property type="match status" value="1"/>
</dbReference>
<dbReference type="SUPFAM" id="SSF53597">
    <property type="entry name" value="Dihydrofolate reductase-like"/>
    <property type="match status" value="1"/>
</dbReference>
<keyword evidence="3" id="KW-1185">Reference proteome</keyword>
<dbReference type="Proteomes" id="UP000236379">
    <property type="component" value="Unassembled WGS sequence"/>
</dbReference>
<evidence type="ECO:0000259" key="1">
    <source>
        <dbReference type="Pfam" id="PF01872"/>
    </source>
</evidence>
<dbReference type="GO" id="GO:0009231">
    <property type="term" value="P:riboflavin biosynthetic process"/>
    <property type="evidence" value="ECO:0007669"/>
    <property type="project" value="InterPro"/>
</dbReference>
<dbReference type="OrthoDB" id="195113at2"/>
<dbReference type="InterPro" id="IPR024072">
    <property type="entry name" value="DHFR-like_dom_sf"/>
</dbReference>
<sequence length="201" mass="22008">MSTSVLYMSMSLDGYISGSNDAPGNPGGDGFMRLHDWYEMRWDGSPVPTTRMPTAHSTLGKQFMEETNATGAVLVGRRTAEQVDHWSGDHHGVPIFVPSHRPPGPSVAQYPLVTYVLDGIESAMAQAKAAAGSRNVMVHGAYTAQKALEAGVLDEVQIHQIPVLFGGGRRLFEVLPSRLELEVVQVIDTPEATHIRYRIRR</sequence>
<accession>A0A2K3URP7</accession>
<feature type="domain" description="Bacterial bifunctional deaminase-reductase C-terminal" evidence="1">
    <location>
        <begin position="6"/>
        <end position="189"/>
    </location>
</feature>
<dbReference type="RefSeq" id="WP_103314349.1">
    <property type="nucleotide sequence ID" value="NZ_PPPD01000006.1"/>
</dbReference>
<comment type="caution">
    <text evidence="2">The sequence shown here is derived from an EMBL/GenBank/DDBJ whole genome shotgun (WGS) entry which is preliminary data.</text>
</comment>
<dbReference type="Pfam" id="PF01872">
    <property type="entry name" value="RibD_C"/>
    <property type="match status" value="1"/>
</dbReference>
<name>A0A2K3URP7_9DEIO</name>
<organism evidence="2 3">
    <name type="scientific">Deinococcus koreensis</name>
    <dbReference type="NCBI Taxonomy" id="2054903"/>
    <lineage>
        <taxon>Bacteria</taxon>
        <taxon>Thermotogati</taxon>
        <taxon>Deinococcota</taxon>
        <taxon>Deinococci</taxon>
        <taxon>Deinococcales</taxon>
        <taxon>Deinococcaceae</taxon>
        <taxon>Deinococcus</taxon>
    </lineage>
</organism>
<evidence type="ECO:0000313" key="2">
    <source>
        <dbReference type="EMBL" id="PNY79198.1"/>
    </source>
</evidence>
<dbReference type="InterPro" id="IPR002734">
    <property type="entry name" value="RibDG_C"/>
</dbReference>
<protein>
    <submittedName>
        <fullName evidence="2">Riboflavin biosynthesis protein RibD</fullName>
    </submittedName>
</protein>
<evidence type="ECO:0000313" key="3">
    <source>
        <dbReference type="Proteomes" id="UP000236379"/>
    </source>
</evidence>
<gene>
    <name evidence="2" type="ORF">CVO96_20585</name>
</gene>
<dbReference type="EMBL" id="PPPD01000006">
    <property type="protein sequence ID" value="PNY79198.1"/>
    <property type="molecule type" value="Genomic_DNA"/>
</dbReference>
<dbReference type="GO" id="GO:0008703">
    <property type="term" value="F:5-amino-6-(5-phosphoribosylamino)uracil reductase activity"/>
    <property type="evidence" value="ECO:0007669"/>
    <property type="project" value="InterPro"/>
</dbReference>
<dbReference type="PANTHER" id="PTHR38011">
    <property type="entry name" value="DIHYDROFOLATE REDUCTASE FAMILY PROTEIN (AFU_ORTHOLOGUE AFUA_8G06820)"/>
    <property type="match status" value="1"/>
</dbReference>
<dbReference type="AlphaFoldDB" id="A0A2K3URP7"/>
<dbReference type="InterPro" id="IPR050765">
    <property type="entry name" value="Riboflavin_Biosynth_HTPR"/>
</dbReference>
<dbReference type="PANTHER" id="PTHR38011:SF12">
    <property type="entry name" value="BIFUNCTIONAL DEAMINASE-REDUCTASE DOMAIN PROTEIN"/>
    <property type="match status" value="1"/>
</dbReference>
<reference evidence="2 3" key="1">
    <citation type="submission" date="2018-01" db="EMBL/GenBank/DDBJ databases">
        <title>Deinococcus koreensis sp. nov., a radiation-resistant bacterium isolated from river water.</title>
        <authorList>
            <person name="Choi A."/>
        </authorList>
    </citation>
    <scope>NUCLEOTIDE SEQUENCE [LARGE SCALE GENOMIC DNA]</scope>
    <source>
        <strain evidence="2 3">SJW1-2</strain>
    </source>
</reference>
<proteinExistence type="predicted"/>